<gene>
    <name evidence="2" type="ORF">JVT61DRAFT_15001</name>
</gene>
<accession>A0A8I2YCH1</accession>
<protein>
    <submittedName>
        <fullName evidence="2">Uncharacterized protein</fullName>
    </submittedName>
</protein>
<feature type="compositionally biased region" description="Polar residues" evidence="1">
    <location>
        <begin position="1"/>
        <end position="21"/>
    </location>
</feature>
<dbReference type="InterPro" id="IPR046521">
    <property type="entry name" value="DUF6698"/>
</dbReference>
<organism evidence="2 3">
    <name type="scientific">Boletus reticuloceps</name>
    <dbReference type="NCBI Taxonomy" id="495285"/>
    <lineage>
        <taxon>Eukaryota</taxon>
        <taxon>Fungi</taxon>
        <taxon>Dikarya</taxon>
        <taxon>Basidiomycota</taxon>
        <taxon>Agaricomycotina</taxon>
        <taxon>Agaricomycetes</taxon>
        <taxon>Agaricomycetidae</taxon>
        <taxon>Boletales</taxon>
        <taxon>Boletineae</taxon>
        <taxon>Boletaceae</taxon>
        <taxon>Boletoideae</taxon>
        <taxon>Boletus</taxon>
    </lineage>
</organism>
<name>A0A8I2YCH1_9AGAM</name>
<feature type="region of interest" description="Disordered" evidence="1">
    <location>
        <begin position="1"/>
        <end position="50"/>
    </location>
</feature>
<comment type="caution">
    <text evidence="2">The sequence shown here is derived from an EMBL/GenBank/DDBJ whole genome shotgun (WGS) entry which is preliminary data.</text>
</comment>
<dbReference type="OrthoDB" id="3220614at2759"/>
<dbReference type="AlphaFoldDB" id="A0A8I2YCH1"/>
<sequence length="272" mass="30768">MSESSNMAVAWNPETNAVNPSHNEDKEDTRKKGNRKARKRDSSAKENPEMAAARKQCLTIAKYIPHGLDVFCNLHEVFQVIVLMDQVADSDNQENEGLQTAAQKILGKIDERTGVRYRRTFHYVTILAPHLLTLIGNKTKGVELDNLIKEMQAEITHIRTEDGSRLRKVVGSYAAPHPNKQVVQPPISSESKAGRARMRFNHPQLGQILCPVKYLQDSLQKWFEDPSDTMKVTANVWPAYLYPGKTPGSEYDPKEISRGLFKGYLMEHISII</sequence>
<evidence type="ECO:0000313" key="3">
    <source>
        <dbReference type="Proteomes" id="UP000683000"/>
    </source>
</evidence>
<proteinExistence type="predicted"/>
<keyword evidence="3" id="KW-1185">Reference proteome</keyword>
<feature type="compositionally biased region" description="Basic and acidic residues" evidence="1">
    <location>
        <begin position="22"/>
        <end position="31"/>
    </location>
</feature>
<dbReference type="Pfam" id="PF20414">
    <property type="entry name" value="DUF6698"/>
    <property type="match status" value="1"/>
</dbReference>
<dbReference type="EMBL" id="JAGFBS010000087">
    <property type="protein sequence ID" value="KAG6369354.1"/>
    <property type="molecule type" value="Genomic_DNA"/>
</dbReference>
<reference evidence="2" key="1">
    <citation type="submission" date="2021-03" db="EMBL/GenBank/DDBJ databases">
        <title>Evolutionary innovations through gain and loss of genes in the ectomycorrhizal Boletales.</title>
        <authorList>
            <person name="Wu G."/>
            <person name="Miyauchi S."/>
            <person name="Morin E."/>
            <person name="Yang Z.-L."/>
            <person name="Xu J."/>
            <person name="Martin F.M."/>
        </authorList>
    </citation>
    <scope>NUCLEOTIDE SEQUENCE</scope>
    <source>
        <strain evidence="2">BR01</strain>
    </source>
</reference>
<dbReference type="Proteomes" id="UP000683000">
    <property type="component" value="Unassembled WGS sequence"/>
</dbReference>
<evidence type="ECO:0000313" key="2">
    <source>
        <dbReference type="EMBL" id="KAG6369354.1"/>
    </source>
</evidence>
<evidence type="ECO:0000256" key="1">
    <source>
        <dbReference type="SAM" id="MobiDB-lite"/>
    </source>
</evidence>